<proteinExistence type="predicted"/>
<comment type="caution">
    <text evidence="2">The sequence shown here is derived from an EMBL/GenBank/DDBJ whole genome shotgun (WGS) entry which is preliminary data.</text>
</comment>
<sequence>MGLQEWNMDGKVCLITGANAGIGKRAALQLAKLGAEVIIVCRNEVSGKMAAKEIITKTENPRVTFLKGDLSSQTSIHQLSREIHNQFDRLHVLIHNAANFDLSMKKPKFTEEGIETIFATNHLGPVLLSNLLVDQLKEEKGRIITIASKGLLVYPFMTVDFQNLNGEQSFSPTKAYYQSKLAQLMFTYKAAEILQPKGITVNAIRVPSVQLDEGRHEEVSALLRTAYKIKRKFSITPEQMARTYVYLAASPDLEQITGKYFDEENNMVHSSKKSYDPSVINKLWEVSNQLTKIEQW</sequence>
<dbReference type="PRINTS" id="PR00081">
    <property type="entry name" value="GDHRDH"/>
</dbReference>
<dbReference type="Pfam" id="PF00106">
    <property type="entry name" value="adh_short"/>
    <property type="match status" value="1"/>
</dbReference>
<dbReference type="AlphaFoldDB" id="A0A432LC61"/>
<dbReference type="InterPro" id="IPR036291">
    <property type="entry name" value="NAD(P)-bd_dom_sf"/>
</dbReference>
<dbReference type="PANTHER" id="PTHR43157">
    <property type="entry name" value="PHOSPHATIDYLINOSITOL-GLYCAN BIOSYNTHESIS CLASS F PROTEIN-RELATED"/>
    <property type="match status" value="1"/>
</dbReference>
<evidence type="ECO:0000256" key="1">
    <source>
        <dbReference type="ARBA" id="ARBA00023002"/>
    </source>
</evidence>
<protein>
    <submittedName>
        <fullName evidence="2">SDR family oxidoreductase</fullName>
    </submittedName>
</protein>
<dbReference type="InterPro" id="IPR002347">
    <property type="entry name" value="SDR_fam"/>
</dbReference>
<dbReference type="Gene3D" id="3.40.50.720">
    <property type="entry name" value="NAD(P)-binding Rossmann-like Domain"/>
    <property type="match status" value="1"/>
</dbReference>
<accession>A0A432LC61</accession>
<evidence type="ECO:0000313" key="2">
    <source>
        <dbReference type="EMBL" id="RUL53092.1"/>
    </source>
</evidence>
<keyword evidence="1" id="KW-0560">Oxidoreductase</keyword>
<dbReference type="Proteomes" id="UP000287910">
    <property type="component" value="Unassembled WGS sequence"/>
</dbReference>
<dbReference type="EMBL" id="RYYR01000010">
    <property type="protein sequence ID" value="RUL53092.1"/>
    <property type="molecule type" value="Genomic_DNA"/>
</dbReference>
<organism evidence="2 3">
    <name type="scientific">Lysinibacillus antri</name>
    <dbReference type="NCBI Taxonomy" id="2498145"/>
    <lineage>
        <taxon>Bacteria</taxon>
        <taxon>Bacillati</taxon>
        <taxon>Bacillota</taxon>
        <taxon>Bacilli</taxon>
        <taxon>Bacillales</taxon>
        <taxon>Bacillaceae</taxon>
        <taxon>Lysinibacillus</taxon>
    </lineage>
</organism>
<reference evidence="2 3" key="1">
    <citation type="submission" date="2018-12" db="EMBL/GenBank/DDBJ databases">
        <title>Lysinibacillus antri sp. nov., isolated from a cave soil.</title>
        <authorList>
            <person name="Narsing Rao M.P."/>
            <person name="Zhang H."/>
            <person name="Dong Z.-Y."/>
            <person name="Niu X.-K."/>
            <person name="Zhang K."/>
            <person name="Fang B.-Z."/>
            <person name="Kang Y.-Q."/>
            <person name="Xiao M."/>
            <person name="Li W.-J."/>
        </authorList>
    </citation>
    <scope>NUCLEOTIDE SEQUENCE [LARGE SCALE GENOMIC DNA]</scope>
    <source>
        <strain evidence="2 3">SYSU K30002</strain>
    </source>
</reference>
<dbReference type="SUPFAM" id="SSF51735">
    <property type="entry name" value="NAD(P)-binding Rossmann-fold domains"/>
    <property type="match status" value="1"/>
</dbReference>
<evidence type="ECO:0000313" key="3">
    <source>
        <dbReference type="Proteomes" id="UP000287910"/>
    </source>
</evidence>
<name>A0A432LC61_9BACI</name>
<dbReference type="CDD" id="cd05327">
    <property type="entry name" value="retinol-DH_like_SDR_c_like"/>
    <property type="match status" value="1"/>
</dbReference>
<dbReference type="RefSeq" id="WP_126658831.1">
    <property type="nucleotide sequence ID" value="NZ_RYYR01000010.1"/>
</dbReference>
<keyword evidence="3" id="KW-1185">Reference proteome</keyword>
<gene>
    <name evidence="2" type="ORF">EK386_09015</name>
</gene>
<dbReference type="GO" id="GO:0016491">
    <property type="term" value="F:oxidoreductase activity"/>
    <property type="evidence" value="ECO:0007669"/>
    <property type="project" value="UniProtKB-KW"/>
</dbReference>
<dbReference type="PANTHER" id="PTHR43157:SF30">
    <property type="entry name" value="RETINOL DEHYDROGENASE 11-LIKE"/>
    <property type="match status" value="1"/>
</dbReference>